<sequence length="184" mass="20718">MSPMPVNNTFIKRTDAMPHVAGTYKMSHPPASSHQFTISARFLSTLPWSSRMTTAKISQSQGHSQPAKPPKQLLACPKQIFWPTSTEIVQSHGESKTEDPASNNKGCSLAQEELDKRWEAFQVKEYHSKGVVGSWASRQLEKIEHFGEVFLSIVYELYHMFLATENKQLVQLESSVVQNKVAVE</sequence>
<dbReference type="KEGG" id="cput:CONPUDRAFT_71618"/>
<accession>A0A5M3MV89</accession>
<name>A0A5M3MV89_CONPW</name>
<evidence type="ECO:0000313" key="1">
    <source>
        <dbReference type="EMBL" id="EIW82960.1"/>
    </source>
</evidence>
<dbReference type="GeneID" id="19208947"/>
<dbReference type="EMBL" id="JH711576">
    <property type="protein sequence ID" value="EIW82960.1"/>
    <property type="molecule type" value="Genomic_DNA"/>
</dbReference>
<keyword evidence="2" id="KW-1185">Reference proteome</keyword>
<dbReference type="AlphaFoldDB" id="A0A5M3MV89"/>
<gene>
    <name evidence="1" type="ORF">CONPUDRAFT_71618</name>
</gene>
<proteinExistence type="predicted"/>
<organism evidence="1 2">
    <name type="scientific">Coniophora puteana (strain RWD-64-598)</name>
    <name type="common">Brown rot fungus</name>
    <dbReference type="NCBI Taxonomy" id="741705"/>
    <lineage>
        <taxon>Eukaryota</taxon>
        <taxon>Fungi</taxon>
        <taxon>Dikarya</taxon>
        <taxon>Basidiomycota</taxon>
        <taxon>Agaricomycotina</taxon>
        <taxon>Agaricomycetes</taxon>
        <taxon>Agaricomycetidae</taxon>
        <taxon>Boletales</taxon>
        <taxon>Coniophorineae</taxon>
        <taxon>Coniophoraceae</taxon>
        <taxon>Coniophora</taxon>
    </lineage>
</organism>
<dbReference type="Proteomes" id="UP000053558">
    <property type="component" value="Unassembled WGS sequence"/>
</dbReference>
<reference evidence="2" key="1">
    <citation type="journal article" date="2012" name="Science">
        <title>The Paleozoic origin of enzymatic lignin decomposition reconstructed from 31 fungal genomes.</title>
        <authorList>
            <person name="Floudas D."/>
            <person name="Binder M."/>
            <person name="Riley R."/>
            <person name="Barry K."/>
            <person name="Blanchette R.A."/>
            <person name="Henrissat B."/>
            <person name="Martinez A.T."/>
            <person name="Otillar R."/>
            <person name="Spatafora J.W."/>
            <person name="Yadav J.S."/>
            <person name="Aerts A."/>
            <person name="Benoit I."/>
            <person name="Boyd A."/>
            <person name="Carlson A."/>
            <person name="Copeland A."/>
            <person name="Coutinho P.M."/>
            <person name="de Vries R.P."/>
            <person name="Ferreira P."/>
            <person name="Findley K."/>
            <person name="Foster B."/>
            <person name="Gaskell J."/>
            <person name="Glotzer D."/>
            <person name="Gorecki P."/>
            <person name="Heitman J."/>
            <person name="Hesse C."/>
            <person name="Hori C."/>
            <person name="Igarashi K."/>
            <person name="Jurgens J.A."/>
            <person name="Kallen N."/>
            <person name="Kersten P."/>
            <person name="Kohler A."/>
            <person name="Kuees U."/>
            <person name="Kumar T.K.A."/>
            <person name="Kuo A."/>
            <person name="LaButti K."/>
            <person name="Larrondo L.F."/>
            <person name="Lindquist E."/>
            <person name="Ling A."/>
            <person name="Lombard V."/>
            <person name="Lucas S."/>
            <person name="Lundell T."/>
            <person name="Martin R."/>
            <person name="McLaughlin D.J."/>
            <person name="Morgenstern I."/>
            <person name="Morin E."/>
            <person name="Murat C."/>
            <person name="Nagy L.G."/>
            <person name="Nolan M."/>
            <person name="Ohm R.A."/>
            <person name="Patyshakuliyeva A."/>
            <person name="Rokas A."/>
            <person name="Ruiz-Duenas F.J."/>
            <person name="Sabat G."/>
            <person name="Salamov A."/>
            <person name="Samejima M."/>
            <person name="Schmutz J."/>
            <person name="Slot J.C."/>
            <person name="St John F."/>
            <person name="Stenlid J."/>
            <person name="Sun H."/>
            <person name="Sun S."/>
            <person name="Syed K."/>
            <person name="Tsang A."/>
            <person name="Wiebenga A."/>
            <person name="Young D."/>
            <person name="Pisabarro A."/>
            <person name="Eastwood D.C."/>
            <person name="Martin F."/>
            <person name="Cullen D."/>
            <person name="Grigoriev I.V."/>
            <person name="Hibbett D.S."/>
        </authorList>
    </citation>
    <scope>NUCLEOTIDE SEQUENCE [LARGE SCALE GENOMIC DNA]</scope>
    <source>
        <strain evidence="2">RWD-64-598 SS2</strain>
    </source>
</reference>
<dbReference type="RefSeq" id="XP_007766447.1">
    <property type="nucleotide sequence ID" value="XM_007768257.1"/>
</dbReference>
<evidence type="ECO:0000313" key="2">
    <source>
        <dbReference type="Proteomes" id="UP000053558"/>
    </source>
</evidence>
<comment type="caution">
    <text evidence="1">The sequence shown here is derived from an EMBL/GenBank/DDBJ whole genome shotgun (WGS) entry which is preliminary data.</text>
</comment>
<protein>
    <submittedName>
        <fullName evidence="1">Uncharacterized protein</fullName>
    </submittedName>
</protein>